<proteinExistence type="predicted"/>
<dbReference type="EMBL" id="FMZW01000049">
    <property type="protein sequence ID" value="SDF26189.1"/>
    <property type="molecule type" value="Genomic_DNA"/>
</dbReference>
<accession>A0A1G7JNZ5</accession>
<dbReference type="Proteomes" id="UP000199245">
    <property type="component" value="Unassembled WGS sequence"/>
</dbReference>
<dbReference type="RefSeq" id="WP_143029746.1">
    <property type="nucleotide sequence ID" value="NZ_FMZW01000049.1"/>
</dbReference>
<evidence type="ECO:0008006" key="4">
    <source>
        <dbReference type="Google" id="ProtNLM"/>
    </source>
</evidence>
<dbReference type="Pfam" id="PF11154">
    <property type="entry name" value="DUF2934"/>
    <property type="match status" value="1"/>
</dbReference>
<protein>
    <recommendedName>
        <fullName evidence="4">DUF2934 domain-containing protein</fullName>
    </recommendedName>
</protein>
<evidence type="ECO:0000313" key="3">
    <source>
        <dbReference type="Proteomes" id="UP000199245"/>
    </source>
</evidence>
<sequence>MATVQQIRDYARQLWEKAGKPDGRDEQFRHAAEVELNAESESPDAPALDQPNKTIIPG</sequence>
<dbReference type="InterPro" id="IPR021327">
    <property type="entry name" value="DUF2934"/>
</dbReference>
<evidence type="ECO:0000313" key="2">
    <source>
        <dbReference type="EMBL" id="SDF26189.1"/>
    </source>
</evidence>
<gene>
    <name evidence="2" type="ORF">SAMN05216337_104947</name>
</gene>
<name>A0A1G7JNZ5_9BRAD</name>
<organism evidence="2 3">
    <name type="scientific">Bradyrhizobium brasilense</name>
    <dbReference type="NCBI Taxonomy" id="1419277"/>
    <lineage>
        <taxon>Bacteria</taxon>
        <taxon>Pseudomonadati</taxon>
        <taxon>Pseudomonadota</taxon>
        <taxon>Alphaproteobacteria</taxon>
        <taxon>Hyphomicrobiales</taxon>
        <taxon>Nitrobacteraceae</taxon>
        <taxon>Bradyrhizobium</taxon>
    </lineage>
</organism>
<reference evidence="2 3" key="1">
    <citation type="submission" date="2016-10" db="EMBL/GenBank/DDBJ databases">
        <authorList>
            <person name="de Groot N.N."/>
        </authorList>
    </citation>
    <scope>NUCLEOTIDE SEQUENCE [LARGE SCALE GENOMIC DNA]</scope>
    <source>
        <strain evidence="2 3">R5</strain>
    </source>
</reference>
<evidence type="ECO:0000256" key="1">
    <source>
        <dbReference type="SAM" id="MobiDB-lite"/>
    </source>
</evidence>
<feature type="region of interest" description="Disordered" evidence="1">
    <location>
        <begin position="35"/>
        <end position="58"/>
    </location>
</feature>
<dbReference type="AlphaFoldDB" id="A0A1G7JNZ5"/>